<evidence type="ECO:0000313" key="1">
    <source>
        <dbReference type="EMBL" id="MBC8579069.1"/>
    </source>
</evidence>
<dbReference type="Proteomes" id="UP000655830">
    <property type="component" value="Unassembled WGS sequence"/>
</dbReference>
<protein>
    <submittedName>
        <fullName evidence="1">Uncharacterized protein</fullName>
    </submittedName>
</protein>
<keyword evidence="2" id="KW-1185">Reference proteome</keyword>
<accession>A0A926IDP0</accession>
<sequence length="57" mass="6595">MSIISSVISVRRFKKVASVKEHIYVKYPFVDDASFNMELLNKIQLYTIKANLSTPFL</sequence>
<proteinExistence type="predicted"/>
<dbReference type="RefSeq" id="WP_249332221.1">
    <property type="nucleotide sequence ID" value="NZ_JACRSY010000007.1"/>
</dbReference>
<comment type="caution">
    <text evidence="1">The sequence shown here is derived from an EMBL/GenBank/DDBJ whole genome shotgun (WGS) entry which is preliminary data.</text>
</comment>
<dbReference type="EMBL" id="JACRSY010000007">
    <property type="protein sequence ID" value="MBC8579069.1"/>
    <property type="molecule type" value="Genomic_DNA"/>
</dbReference>
<name>A0A926IDP0_9FIRM</name>
<organism evidence="1 2">
    <name type="scientific">Zhenhengia yiwuensis</name>
    <dbReference type="NCBI Taxonomy" id="2763666"/>
    <lineage>
        <taxon>Bacteria</taxon>
        <taxon>Bacillati</taxon>
        <taxon>Bacillota</taxon>
        <taxon>Clostridia</taxon>
        <taxon>Lachnospirales</taxon>
        <taxon>Lachnospiraceae</taxon>
        <taxon>Zhenhengia</taxon>
    </lineage>
</organism>
<evidence type="ECO:0000313" key="2">
    <source>
        <dbReference type="Proteomes" id="UP000655830"/>
    </source>
</evidence>
<reference evidence="1" key="1">
    <citation type="submission" date="2020-08" db="EMBL/GenBank/DDBJ databases">
        <title>Genome public.</title>
        <authorList>
            <person name="Liu C."/>
            <person name="Sun Q."/>
        </authorList>
    </citation>
    <scope>NUCLEOTIDE SEQUENCE</scope>
    <source>
        <strain evidence="1">NSJ-12</strain>
    </source>
</reference>
<dbReference type="AlphaFoldDB" id="A0A926IDP0"/>
<gene>
    <name evidence="1" type="ORF">H8718_05910</name>
</gene>